<feature type="region of interest" description="Disordered" evidence="1">
    <location>
        <begin position="106"/>
        <end position="170"/>
    </location>
</feature>
<evidence type="ECO:0000256" key="1">
    <source>
        <dbReference type="SAM" id="MobiDB-lite"/>
    </source>
</evidence>
<proteinExistence type="predicted"/>
<evidence type="ECO:0000313" key="4">
    <source>
        <dbReference type="Proteomes" id="UP001046870"/>
    </source>
</evidence>
<keyword evidence="2" id="KW-1133">Transmembrane helix</keyword>
<evidence type="ECO:0000256" key="2">
    <source>
        <dbReference type="SAM" id="Phobius"/>
    </source>
</evidence>
<comment type="caution">
    <text evidence="3">The sequence shown here is derived from an EMBL/GenBank/DDBJ whole genome shotgun (WGS) entry which is preliminary data.</text>
</comment>
<evidence type="ECO:0000313" key="3">
    <source>
        <dbReference type="EMBL" id="KAG7471161.1"/>
    </source>
</evidence>
<dbReference type="AlphaFoldDB" id="A0A9D3TD14"/>
<dbReference type="OrthoDB" id="8718740at2759"/>
<reference evidence="3" key="1">
    <citation type="submission" date="2021-01" db="EMBL/GenBank/DDBJ databases">
        <authorList>
            <person name="Zahm M."/>
            <person name="Roques C."/>
            <person name="Cabau C."/>
            <person name="Klopp C."/>
            <person name="Donnadieu C."/>
            <person name="Jouanno E."/>
            <person name="Lampietro C."/>
            <person name="Louis A."/>
            <person name="Herpin A."/>
            <person name="Echchiki A."/>
            <person name="Berthelot C."/>
            <person name="Parey E."/>
            <person name="Roest-Crollius H."/>
            <person name="Braasch I."/>
            <person name="Postlethwait J."/>
            <person name="Bobe J."/>
            <person name="Montfort J."/>
            <person name="Bouchez O."/>
            <person name="Begum T."/>
            <person name="Mejri S."/>
            <person name="Adams A."/>
            <person name="Chen W.-J."/>
            <person name="Guiguen Y."/>
        </authorList>
    </citation>
    <scope>NUCLEOTIDE SEQUENCE</scope>
    <source>
        <strain evidence="3">YG-15Mar2019-1</strain>
        <tissue evidence="3">Brain</tissue>
    </source>
</reference>
<keyword evidence="2" id="KW-0472">Membrane</keyword>
<protein>
    <submittedName>
        <fullName evidence="3">Uncharacterized protein</fullName>
    </submittedName>
</protein>
<keyword evidence="4" id="KW-1185">Reference proteome</keyword>
<accession>A0A9D3TD14</accession>
<name>A0A9D3TD14_MEGAT</name>
<feature type="transmembrane region" description="Helical" evidence="2">
    <location>
        <begin position="20"/>
        <end position="41"/>
    </location>
</feature>
<gene>
    <name evidence="3" type="ORF">MATL_G00121450</name>
</gene>
<sequence length="170" mass="18314">MLLWVCSVAVSGAPGGVIGILGGVVAAGLIIGVAVTVFMVYRRQQKTRTETDNDLTDLPPTHKPAPPPPKKKTSDMKGHLTSDDIQIYEQVVHLDKEEEMQKLPLQPPYYDMAPSETTPYSDKPNSGHKDCDVQYAELDTAALASSPSPRSSIPTGGDLVEYATIQPSSH</sequence>
<feature type="compositionally biased region" description="Polar residues" evidence="1">
    <location>
        <begin position="115"/>
        <end position="124"/>
    </location>
</feature>
<keyword evidence="2" id="KW-0812">Transmembrane</keyword>
<dbReference type="EMBL" id="JAFDVH010000009">
    <property type="protein sequence ID" value="KAG7471161.1"/>
    <property type="molecule type" value="Genomic_DNA"/>
</dbReference>
<dbReference type="Proteomes" id="UP001046870">
    <property type="component" value="Chromosome 9"/>
</dbReference>
<organism evidence="3 4">
    <name type="scientific">Megalops atlanticus</name>
    <name type="common">Tarpon</name>
    <name type="synonym">Clupea gigantea</name>
    <dbReference type="NCBI Taxonomy" id="7932"/>
    <lineage>
        <taxon>Eukaryota</taxon>
        <taxon>Metazoa</taxon>
        <taxon>Chordata</taxon>
        <taxon>Craniata</taxon>
        <taxon>Vertebrata</taxon>
        <taxon>Euteleostomi</taxon>
        <taxon>Actinopterygii</taxon>
        <taxon>Neopterygii</taxon>
        <taxon>Teleostei</taxon>
        <taxon>Elopiformes</taxon>
        <taxon>Megalopidae</taxon>
        <taxon>Megalops</taxon>
    </lineage>
</organism>
<feature type="region of interest" description="Disordered" evidence="1">
    <location>
        <begin position="48"/>
        <end position="78"/>
    </location>
</feature>
<feature type="compositionally biased region" description="Low complexity" evidence="1">
    <location>
        <begin position="145"/>
        <end position="154"/>
    </location>
</feature>